<proteinExistence type="inferred from homology"/>
<dbReference type="InterPro" id="IPR013762">
    <property type="entry name" value="Integrase-like_cat_sf"/>
</dbReference>
<feature type="domain" description="Tyr recombinase" evidence="7">
    <location>
        <begin position="246"/>
        <end position="425"/>
    </location>
</feature>
<dbReference type="EMBL" id="CADIKF010000009">
    <property type="protein sequence ID" value="CAB3753080.1"/>
    <property type="molecule type" value="Genomic_DNA"/>
</dbReference>
<keyword evidence="10" id="KW-1185">Reference proteome</keyword>
<dbReference type="InterPro" id="IPR038488">
    <property type="entry name" value="Integrase_DNA-bd_sf"/>
</dbReference>
<organism evidence="9 10">
    <name type="scientific">Paraburkholderia solisilvae</name>
    <dbReference type="NCBI Taxonomy" id="624376"/>
    <lineage>
        <taxon>Bacteria</taxon>
        <taxon>Pseudomonadati</taxon>
        <taxon>Pseudomonadota</taxon>
        <taxon>Betaproteobacteria</taxon>
        <taxon>Burkholderiales</taxon>
        <taxon>Burkholderiaceae</taxon>
        <taxon>Paraburkholderia</taxon>
    </lineage>
</organism>
<dbReference type="PROSITE" id="PS51900">
    <property type="entry name" value="CB"/>
    <property type="match status" value="1"/>
</dbReference>
<name>A0A6J5DFN8_9BURK</name>
<dbReference type="PROSITE" id="PS51898">
    <property type="entry name" value="TYR_RECOMBINASE"/>
    <property type="match status" value="1"/>
</dbReference>
<accession>A0A6J5DFN8</accession>
<dbReference type="SUPFAM" id="SSF56349">
    <property type="entry name" value="DNA breaking-rejoining enzymes"/>
    <property type="match status" value="1"/>
</dbReference>
<dbReference type="Gene3D" id="1.10.150.130">
    <property type="match status" value="1"/>
</dbReference>
<keyword evidence="2" id="KW-0229">DNA integration</keyword>
<reference evidence="9 10" key="1">
    <citation type="submission" date="2020-04" db="EMBL/GenBank/DDBJ databases">
        <authorList>
            <person name="De Canck E."/>
        </authorList>
    </citation>
    <scope>NUCLEOTIDE SEQUENCE [LARGE SCALE GENOMIC DNA]</scope>
    <source>
        <strain evidence="9 10">LMG 29739</strain>
    </source>
</reference>
<evidence type="ECO:0000256" key="5">
    <source>
        <dbReference type="PROSITE-ProRule" id="PRU01248"/>
    </source>
</evidence>
<feature type="compositionally biased region" description="Basic and acidic residues" evidence="6">
    <location>
        <begin position="90"/>
        <end position="104"/>
    </location>
</feature>
<dbReference type="RefSeq" id="WP_175110395.1">
    <property type="nucleotide sequence ID" value="NZ_CADIKF010000009.1"/>
</dbReference>
<dbReference type="CDD" id="cd00801">
    <property type="entry name" value="INT_P4_C"/>
    <property type="match status" value="1"/>
</dbReference>
<dbReference type="InterPro" id="IPR050808">
    <property type="entry name" value="Phage_Integrase"/>
</dbReference>
<evidence type="ECO:0000259" key="8">
    <source>
        <dbReference type="PROSITE" id="PS51900"/>
    </source>
</evidence>
<dbReference type="PANTHER" id="PTHR30629:SF2">
    <property type="entry name" value="PROPHAGE INTEGRASE INTS-RELATED"/>
    <property type="match status" value="1"/>
</dbReference>
<evidence type="ECO:0000256" key="2">
    <source>
        <dbReference type="ARBA" id="ARBA00022908"/>
    </source>
</evidence>
<dbReference type="GO" id="GO:0015074">
    <property type="term" value="P:DNA integration"/>
    <property type="evidence" value="ECO:0007669"/>
    <property type="project" value="UniProtKB-KW"/>
</dbReference>
<dbReference type="InterPro" id="IPR011010">
    <property type="entry name" value="DNA_brk_join_enz"/>
</dbReference>
<dbReference type="Pfam" id="PF00589">
    <property type="entry name" value="Phage_integrase"/>
    <property type="match status" value="1"/>
</dbReference>
<dbReference type="Pfam" id="PF13356">
    <property type="entry name" value="Arm-DNA-bind_3"/>
    <property type="match status" value="1"/>
</dbReference>
<keyword evidence="4" id="KW-0233">DNA recombination</keyword>
<evidence type="ECO:0000313" key="9">
    <source>
        <dbReference type="EMBL" id="CAB3753080.1"/>
    </source>
</evidence>
<evidence type="ECO:0000256" key="1">
    <source>
        <dbReference type="ARBA" id="ARBA00008857"/>
    </source>
</evidence>
<dbReference type="Gene3D" id="3.30.160.390">
    <property type="entry name" value="Integrase, DNA-binding domain"/>
    <property type="match status" value="1"/>
</dbReference>
<keyword evidence="3 5" id="KW-0238">DNA-binding</keyword>
<dbReference type="PANTHER" id="PTHR30629">
    <property type="entry name" value="PROPHAGE INTEGRASE"/>
    <property type="match status" value="1"/>
</dbReference>
<dbReference type="InterPro" id="IPR002104">
    <property type="entry name" value="Integrase_catalytic"/>
</dbReference>
<evidence type="ECO:0000256" key="6">
    <source>
        <dbReference type="SAM" id="MobiDB-lite"/>
    </source>
</evidence>
<comment type="similarity">
    <text evidence="1">Belongs to the 'phage' integrase family.</text>
</comment>
<dbReference type="Pfam" id="PF22022">
    <property type="entry name" value="Phage_int_M"/>
    <property type="match status" value="1"/>
</dbReference>
<dbReference type="InterPro" id="IPR010998">
    <property type="entry name" value="Integrase_recombinase_N"/>
</dbReference>
<evidence type="ECO:0000313" key="10">
    <source>
        <dbReference type="Proteomes" id="UP000494329"/>
    </source>
</evidence>
<feature type="region of interest" description="Disordered" evidence="6">
    <location>
        <begin position="76"/>
        <end position="104"/>
    </location>
</feature>
<evidence type="ECO:0000259" key="7">
    <source>
        <dbReference type="PROSITE" id="PS51898"/>
    </source>
</evidence>
<dbReference type="GO" id="GO:0006310">
    <property type="term" value="P:DNA recombination"/>
    <property type="evidence" value="ECO:0007669"/>
    <property type="project" value="UniProtKB-KW"/>
</dbReference>
<dbReference type="Proteomes" id="UP000494329">
    <property type="component" value="Unassembled WGS sequence"/>
</dbReference>
<feature type="domain" description="Core-binding (CB)" evidence="8">
    <location>
        <begin position="134"/>
        <end position="215"/>
    </location>
</feature>
<evidence type="ECO:0000256" key="3">
    <source>
        <dbReference type="ARBA" id="ARBA00023125"/>
    </source>
</evidence>
<evidence type="ECO:0000256" key="4">
    <source>
        <dbReference type="ARBA" id="ARBA00023172"/>
    </source>
</evidence>
<sequence>MPKLTELQIKNERPGEKPRKVYDEGGLFLLVNPNGSAYWRMRYVLGSKEKLIQLGVYRAAGSDTIKMRVGEARRERDAKRELLRQGVDPSADKRAATEKKRLEAEQSRVATAELREKRRAAAAAGKMAAVDAARTVRVVADEWLATYRAGWSVKHERQNVQSLRDHVYPIIGDLPIRNVGTAEIMSVLTPLLAAGKAETARRVRQRLGGVFQHAALREYIDRDPVPLVAKEFGKLRASALKVNPQRKFPCVPPDELPGLLRAMAGYTGVVVRLALRFTSMTLGRTTEVRGAKWTEFYELDGDAPIWRIPAERMKARRPHDIPLPRQACEVLRELRRYTGDDEYLFPHDRKRDMPMSENAMLYAIWSMGYRGRMTGHGFRALGSTILHEHGFRHEVIERALAHEQDDKVAAAYNRADYLDERRRMLQWYADRLDAIEAGKSTSVATPLRAAA</sequence>
<dbReference type="AlphaFoldDB" id="A0A6J5DFN8"/>
<protein>
    <submittedName>
        <fullName evidence="9">Prophage integrase IntS</fullName>
    </submittedName>
</protein>
<dbReference type="InterPro" id="IPR044068">
    <property type="entry name" value="CB"/>
</dbReference>
<gene>
    <name evidence="9" type="primary">intS_1</name>
    <name evidence="9" type="ORF">LMG29739_01662</name>
</gene>
<dbReference type="InterPro" id="IPR025166">
    <property type="entry name" value="Integrase_DNA_bind_dom"/>
</dbReference>
<dbReference type="InterPro" id="IPR053876">
    <property type="entry name" value="Phage_int_M"/>
</dbReference>
<dbReference type="Gene3D" id="1.10.443.10">
    <property type="entry name" value="Intergrase catalytic core"/>
    <property type="match status" value="1"/>
</dbReference>
<dbReference type="GO" id="GO:0003677">
    <property type="term" value="F:DNA binding"/>
    <property type="evidence" value="ECO:0007669"/>
    <property type="project" value="UniProtKB-UniRule"/>
</dbReference>